<evidence type="ECO:0000313" key="10">
    <source>
        <dbReference type="EMBL" id="RTR28354.1"/>
    </source>
</evidence>
<evidence type="ECO:0000259" key="8">
    <source>
        <dbReference type="PROSITE" id="PS50109"/>
    </source>
</evidence>
<dbReference type="InterPro" id="IPR003661">
    <property type="entry name" value="HisK_dim/P_dom"/>
</dbReference>
<dbReference type="Pfam" id="PF00512">
    <property type="entry name" value="HisKA"/>
    <property type="match status" value="1"/>
</dbReference>
<feature type="coiled-coil region" evidence="7">
    <location>
        <begin position="865"/>
        <end position="903"/>
    </location>
</feature>
<dbReference type="SMART" id="SM00086">
    <property type="entry name" value="PAC"/>
    <property type="match status" value="3"/>
</dbReference>
<comment type="catalytic activity">
    <reaction evidence="1">
        <text>ATP + protein L-histidine = ADP + protein N-phospho-L-histidine.</text>
        <dbReference type="EC" id="2.7.13.3"/>
    </reaction>
</comment>
<dbReference type="Gene3D" id="3.30.450.20">
    <property type="entry name" value="PAS domain"/>
    <property type="match status" value="3"/>
</dbReference>
<dbReference type="InterPro" id="IPR001610">
    <property type="entry name" value="PAC"/>
</dbReference>
<comment type="caution">
    <text evidence="10">The sequence shown here is derived from an EMBL/GenBank/DDBJ whole genome shotgun (WGS) entry which is preliminary data.</text>
</comment>
<evidence type="ECO:0000256" key="1">
    <source>
        <dbReference type="ARBA" id="ARBA00000085"/>
    </source>
</evidence>
<dbReference type="GO" id="GO:0000155">
    <property type="term" value="F:phosphorelay sensor kinase activity"/>
    <property type="evidence" value="ECO:0007669"/>
    <property type="project" value="InterPro"/>
</dbReference>
<evidence type="ECO:0000256" key="3">
    <source>
        <dbReference type="ARBA" id="ARBA00022553"/>
    </source>
</evidence>
<dbReference type="SMART" id="SM00091">
    <property type="entry name" value="PAS"/>
    <property type="match status" value="3"/>
</dbReference>
<sequence>MIRRPAFLRISLATQLLILILLVTLISTLAINTYVRQQQLTEARSDLNSHVRVLVDRLSDFETLLHATHSFLYADQMPGTDLEDFIEGMELSRYLPSVNALDVVRFQDRLEEPLTTLGPLRLDPDVARTLQEEFNHAVSRQVQTMTLPFVAADAQGQARQWLVMIQPCAPSEGHIPCALYLLIDTQTLLQKVDELTAHSGSLVDVKVDGLLLGPGALGTQVSGLGFLGRPNMTLGSTGKVMYSETDRLGRNWSLSAPVQRLAVGQPASILTPLVLLMGLLAGILTYRLVGDQLRLTGRLLQSNEDLSASQSYLQQSRADFLAIFQSMDGGAAFTTPDGFIRMTNRHYLELLHLDAAAVAGKHIDEIRQQMVVNRPGNREALFSGETPEEYSGVVRELHGGPGRNFWGELSRVRVLGQAQELLGYLHVVRDVTEQREVQRRLREQDQRSREALDSVPHVLWLSSDTGRLIYANQQFRDLLESADVGAQVHPGDREAYRLMWERAYRESLPQELDLRLALHTPSVLARSQDMDIPPPGWRWVSLKVAPLRGGRGEVREWIAVATDVHARLLAEQRAVAEQDHYRMVLNGMPQLVWTVDEEWNVSYVNGRWYALQPGLPTPTTLDELLLPLHPDDLAPFHAAVVRARQETRPLEMEVRMVGPDGHYRAYVLRAVPLLDAQGTVEEWVGTTTDVDDQVRAEASARLMVQISDALTSVVAGGAEIGADDRRYQQAIDLMASSLDAAVGLWQVDLVAGDGEMTPVPGELGPQLRIDWLGHSMLPQERLSPEVDRRVREMIRQAAVCGEQVVERASPLLARIGIVEFMVVPLRGHDGSLRGILAVAFGRSIRTYDYELTEQLAQRFAVALDNDQLRRRAQEATEQLAQLNRSLEQRVKERTLELKEANRELEAFSYSVSHDLRTPLRHMTGFGELLRKKLQAENEDLSQQAERYLSVILDSGQRMGHLIDDLLEFSRTGRAELRQQQVDLGALVGEVWDSLQPDREGRVVALQVDPLPAVYGDERLLGQVFGNLLSNALKYSRTKEEVLIRVDAQMQGDMAEIRVHDNGVGFDPRYTDKLFGVFQRLHTNEEFEGTGIGLANVRRIVQRHGGQVSATGEPGVGATFRLTLPTEPRPTEEQAEV</sequence>
<evidence type="ECO:0000259" key="9">
    <source>
        <dbReference type="PROSITE" id="PS50113"/>
    </source>
</evidence>
<dbReference type="Proteomes" id="UP000277766">
    <property type="component" value="Unassembled WGS sequence"/>
</dbReference>
<protein>
    <recommendedName>
        <fullName evidence="2">histidine kinase</fullName>
        <ecNumber evidence="2">2.7.13.3</ecNumber>
    </recommendedName>
</protein>
<reference evidence="10 11" key="1">
    <citation type="submission" date="2018-12" db="EMBL/GenBank/DDBJ databases">
        <title>Deinococcus radiophilus ATCC 27603 genome sequencing and assembly.</title>
        <authorList>
            <person name="Maclea K.S."/>
            <person name="Maynard C.R."/>
        </authorList>
    </citation>
    <scope>NUCLEOTIDE SEQUENCE [LARGE SCALE GENOMIC DNA]</scope>
    <source>
        <strain evidence="10 11">ATCC 27603</strain>
    </source>
</reference>
<dbReference type="Gene3D" id="3.30.450.40">
    <property type="match status" value="1"/>
</dbReference>
<dbReference type="AlphaFoldDB" id="A0A431VYQ4"/>
<keyword evidence="3" id="KW-0597">Phosphoprotein</keyword>
<keyword evidence="5" id="KW-0418">Kinase</keyword>
<dbReference type="GO" id="GO:0030295">
    <property type="term" value="F:protein kinase activator activity"/>
    <property type="evidence" value="ECO:0007669"/>
    <property type="project" value="TreeGrafter"/>
</dbReference>
<evidence type="ECO:0000313" key="11">
    <source>
        <dbReference type="Proteomes" id="UP000277766"/>
    </source>
</evidence>
<dbReference type="InterPro" id="IPR000700">
    <property type="entry name" value="PAS-assoc_C"/>
</dbReference>
<feature type="domain" description="PAC" evidence="9">
    <location>
        <begin position="390"/>
        <end position="443"/>
    </location>
</feature>
<dbReference type="PANTHER" id="PTHR42878:SF15">
    <property type="entry name" value="BACTERIOPHYTOCHROME"/>
    <property type="match status" value="1"/>
</dbReference>
<dbReference type="EMBL" id="RXPE01000007">
    <property type="protein sequence ID" value="RTR28354.1"/>
    <property type="molecule type" value="Genomic_DNA"/>
</dbReference>
<evidence type="ECO:0000256" key="6">
    <source>
        <dbReference type="ARBA" id="ARBA00023136"/>
    </source>
</evidence>
<dbReference type="SUPFAM" id="SSF55785">
    <property type="entry name" value="PYP-like sensor domain (PAS domain)"/>
    <property type="match status" value="3"/>
</dbReference>
<dbReference type="InterPro" id="IPR029016">
    <property type="entry name" value="GAF-like_dom_sf"/>
</dbReference>
<dbReference type="CDD" id="cd00082">
    <property type="entry name" value="HisKA"/>
    <property type="match status" value="1"/>
</dbReference>
<dbReference type="InterPro" id="IPR004358">
    <property type="entry name" value="Sig_transdc_His_kin-like_C"/>
</dbReference>
<keyword evidence="7" id="KW-0175">Coiled coil</keyword>
<evidence type="ECO:0000256" key="7">
    <source>
        <dbReference type="SAM" id="Coils"/>
    </source>
</evidence>
<dbReference type="Gene3D" id="1.10.287.130">
    <property type="match status" value="1"/>
</dbReference>
<dbReference type="InterPro" id="IPR003594">
    <property type="entry name" value="HATPase_dom"/>
</dbReference>
<organism evidence="10 11">
    <name type="scientific">Deinococcus radiophilus</name>
    <dbReference type="NCBI Taxonomy" id="32062"/>
    <lineage>
        <taxon>Bacteria</taxon>
        <taxon>Thermotogati</taxon>
        <taxon>Deinococcota</taxon>
        <taxon>Deinococci</taxon>
        <taxon>Deinococcales</taxon>
        <taxon>Deinococcaceae</taxon>
        <taxon>Deinococcus</taxon>
    </lineage>
</organism>
<proteinExistence type="predicted"/>
<dbReference type="PROSITE" id="PS50109">
    <property type="entry name" value="HIS_KIN"/>
    <property type="match status" value="1"/>
</dbReference>
<dbReference type="CDD" id="cd00130">
    <property type="entry name" value="PAS"/>
    <property type="match status" value="2"/>
</dbReference>
<keyword evidence="6" id="KW-0472">Membrane</keyword>
<evidence type="ECO:0000256" key="5">
    <source>
        <dbReference type="ARBA" id="ARBA00022777"/>
    </source>
</evidence>
<dbReference type="EC" id="2.7.13.3" evidence="2"/>
<dbReference type="SUPFAM" id="SSF55781">
    <property type="entry name" value="GAF domain-like"/>
    <property type="match status" value="1"/>
</dbReference>
<dbReference type="PROSITE" id="PS50113">
    <property type="entry name" value="PAC"/>
    <property type="match status" value="2"/>
</dbReference>
<dbReference type="RefSeq" id="WP_126351746.1">
    <property type="nucleotide sequence ID" value="NZ_CP086380.1"/>
</dbReference>
<accession>A0A431VYQ4</accession>
<dbReference type="InterPro" id="IPR005467">
    <property type="entry name" value="His_kinase_dom"/>
</dbReference>
<dbReference type="Gene3D" id="3.30.565.10">
    <property type="entry name" value="Histidine kinase-like ATPase, C-terminal domain"/>
    <property type="match status" value="1"/>
</dbReference>
<dbReference type="Pfam" id="PF08448">
    <property type="entry name" value="PAS_4"/>
    <property type="match status" value="2"/>
</dbReference>
<dbReference type="OrthoDB" id="8552871at2"/>
<feature type="domain" description="PAC" evidence="9">
    <location>
        <begin position="650"/>
        <end position="702"/>
    </location>
</feature>
<dbReference type="PRINTS" id="PR00344">
    <property type="entry name" value="BCTRLSENSOR"/>
</dbReference>
<dbReference type="InterPro" id="IPR000014">
    <property type="entry name" value="PAS"/>
</dbReference>
<dbReference type="InterPro" id="IPR036890">
    <property type="entry name" value="HATPase_C_sf"/>
</dbReference>
<dbReference type="PANTHER" id="PTHR42878">
    <property type="entry name" value="TWO-COMPONENT HISTIDINE KINASE"/>
    <property type="match status" value="1"/>
</dbReference>
<dbReference type="SUPFAM" id="SSF47384">
    <property type="entry name" value="Homodimeric domain of signal transducing histidine kinase"/>
    <property type="match status" value="1"/>
</dbReference>
<dbReference type="Pfam" id="PF02518">
    <property type="entry name" value="HATPase_c"/>
    <property type="match status" value="1"/>
</dbReference>
<dbReference type="SMART" id="SM00388">
    <property type="entry name" value="HisKA"/>
    <property type="match status" value="1"/>
</dbReference>
<dbReference type="GO" id="GO:0000156">
    <property type="term" value="F:phosphorelay response regulator activity"/>
    <property type="evidence" value="ECO:0007669"/>
    <property type="project" value="TreeGrafter"/>
</dbReference>
<keyword evidence="11" id="KW-1185">Reference proteome</keyword>
<dbReference type="InterPro" id="IPR013656">
    <property type="entry name" value="PAS_4"/>
</dbReference>
<feature type="domain" description="Histidine kinase" evidence="8">
    <location>
        <begin position="910"/>
        <end position="1127"/>
    </location>
</feature>
<dbReference type="NCBIfam" id="TIGR00229">
    <property type="entry name" value="sensory_box"/>
    <property type="match status" value="1"/>
</dbReference>
<dbReference type="GO" id="GO:0007234">
    <property type="term" value="P:osmosensory signaling via phosphorelay pathway"/>
    <property type="evidence" value="ECO:0007669"/>
    <property type="project" value="TreeGrafter"/>
</dbReference>
<dbReference type="SUPFAM" id="SSF55874">
    <property type="entry name" value="ATPase domain of HSP90 chaperone/DNA topoisomerase II/histidine kinase"/>
    <property type="match status" value="1"/>
</dbReference>
<gene>
    <name evidence="10" type="ORF">EJ104_05470</name>
</gene>
<dbReference type="GO" id="GO:0016020">
    <property type="term" value="C:membrane"/>
    <property type="evidence" value="ECO:0007669"/>
    <property type="project" value="UniProtKB-SubCell"/>
</dbReference>
<name>A0A431VYQ4_9DEIO</name>
<dbReference type="InterPro" id="IPR050351">
    <property type="entry name" value="BphY/WalK/GraS-like"/>
</dbReference>
<dbReference type="InterPro" id="IPR035965">
    <property type="entry name" value="PAS-like_dom_sf"/>
</dbReference>
<keyword evidence="4" id="KW-0808">Transferase</keyword>
<dbReference type="FunFam" id="3.30.565.10:FF:000006">
    <property type="entry name" value="Sensor histidine kinase WalK"/>
    <property type="match status" value="1"/>
</dbReference>
<dbReference type="SMART" id="SM00387">
    <property type="entry name" value="HATPase_c"/>
    <property type="match status" value="1"/>
</dbReference>
<evidence type="ECO:0000256" key="4">
    <source>
        <dbReference type="ARBA" id="ARBA00022679"/>
    </source>
</evidence>
<evidence type="ECO:0000256" key="2">
    <source>
        <dbReference type="ARBA" id="ARBA00012438"/>
    </source>
</evidence>
<dbReference type="InterPro" id="IPR036097">
    <property type="entry name" value="HisK_dim/P_sf"/>
</dbReference>